<evidence type="ECO:0000313" key="7">
    <source>
        <dbReference type="Proteomes" id="UP001244341"/>
    </source>
</evidence>
<gene>
    <name evidence="6" type="ORF">OEZ85_003139</name>
</gene>
<keyword evidence="7" id="KW-1185">Reference proteome</keyword>
<dbReference type="Gene3D" id="3.40.720.10">
    <property type="entry name" value="Alkaline Phosphatase, subunit A"/>
    <property type="match status" value="1"/>
</dbReference>
<feature type="domain" description="Sulfatase N-terminal" evidence="5">
    <location>
        <begin position="117"/>
        <end position="449"/>
    </location>
</feature>
<dbReference type="PANTHER" id="PTHR42693">
    <property type="entry name" value="ARYLSULFATASE FAMILY MEMBER"/>
    <property type="match status" value="1"/>
</dbReference>
<keyword evidence="4" id="KW-0732">Signal</keyword>
<dbReference type="InterPro" id="IPR017850">
    <property type="entry name" value="Alkaline_phosphatase_core_sf"/>
</dbReference>
<comment type="similarity">
    <text evidence="1">Belongs to the sulfatase family.</text>
</comment>
<dbReference type="InterPro" id="IPR000917">
    <property type="entry name" value="Sulfatase_N"/>
</dbReference>
<name>A0ABY8TZN1_TETOB</name>
<proteinExistence type="inferred from homology"/>
<feature type="chain" id="PRO_5046527010" description="Sulfatase N-terminal domain-containing protein" evidence="4">
    <location>
        <begin position="26"/>
        <end position="1239"/>
    </location>
</feature>
<evidence type="ECO:0000313" key="6">
    <source>
        <dbReference type="EMBL" id="WIA14634.1"/>
    </source>
</evidence>
<feature type="compositionally biased region" description="Low complexity" evidence="3">
    <location>
        <begin position="64"/>
        <end position="81"/>
    </location>
</feature>
<dbReference type="SUPFAM" id="SSF53649">
    <property type="entry name" value="Alkaline phosphatase-like"/>
    <property type="match status" value="1"/>
</dbReference>
<reference evidence="6 7" key="1">
    <citation type="submission" date="2023-05" db="EMBL/GenBank/DDBJ databases">
        <title>A 100% complete, gapless, phased diploid assembly of the Scenedesmus obliquus UTEX 3031 genome.</title>
        <authorList>
            <person name="Biondi T.C."/>
            <person name="Hanschen E.R."/>
            <person name="Kwon T."/>
            <person name="Eng W."/>
            <person name="Kruse C.P.S."/>
            <person name="Koehler S.I."/>
            <person name="Kunde Y."/>
            <person name="Gleasner C.D."/>
            <person name="You Mak K.T."/>
            <person name="Polle J."/>
            <person name="Hovde B.T."/>
            <person name="Starkenburg S.R."/>
        </authorList>
    </citation>
    <scope>NUCLEOTIDE SEQUENCE [LARGE SCALE GENOMIC DNA]</scope>
    <source>
        <strain evidence="6 7">DOE0152z</strain>
    </source>
</reference>
<dbReference type="EMBL" id="CP126212">
    <property type="protein sequence ID" value="WIA14634.1"/>
    <property type="molecule type" value="Genomic_DNA"/>
</dbReference>
<accession>A0ABY8TZN1</accession>
<dbReference type="Pfam" id="PF00884">
    <property type="entry name" value="Sulfatase"/>
    <property type="match status" value="1"/>
</dbReference>
<feature type="signal peptide" evidence="4">
    <location>
        <begin position="1"/>
        <end position="25"/>
    </location>
</feature>
<evidence type="ECO:0000256" key="2">
    <source>
        <dbReference type="ARBA" id="ARBA00022801"/>
    </source>
</evidence>
<dbReference type="Proteomes" id="UP001244341">
    <property type="component" value="Chromosome 5b"/>
</dbReference>
<dbReference type="InterPro" id="IPR050738">
    <property type="entry name" value="Sulfatase"/>
</dbReference>
<dbReference type="PANTHER" id="PTHR42693:SF53">
    <property type="entry name" value="ENDO-4-O-SULFATASE"/>
    <property type="match status" value="1"/>
</dbReference>
<feature type="region of interest" description="Disordered" evidence="3">
    <location>
        <begin position="27"/>
        <end position="81"/>
    </location>
</feature>
<evidence type="ECO:0000259" key="5">
    <source>
        <dbReference type="Pfam" id="PF00884"/>
    </source>
</evidence>
<sequence length="1239" mass="136377">MRLQKHLALYASCLLLCVFTAGAAAANKPGSSRAAERSNAGNRQASSSSSSSSSNVQVTKAPVQSQNAARQQQQQQQEQLQETLRSLGYADGCTPPRLPTWPVTSPKVPPLPAGRRPNFVVILADDMGWDDIGLHHPRGPDGVTSAGAQTPNIDKLIKGGMSFTNFYATPLCAMGRAELLTGRDFPRTGNLYNTRGYDAFHLGEATAGDVMQQAGYVTAHYGKWHNGQALGYEPWWRGFNESWLPTDYIHLDNLMRHNGRYVQTQGMMEQVLVDNMAGFLQQRGEDGKPFFVYYAPYAIHKNAKQPKSKVNPYFTPEPYLSRVQALQPPPDEHNAQVWAMLLYIDDVLGRLFEAVAASGLADSTYILLTADNGPALPREFISNEALRLTRMPSGMVGDKNIFNENLGSSGTEGALRNHLAISGPGVPSGAVDDTLLSLADVLPTIAELGNARDTRHMPWSGISFANLLKPGGKATKEQQERFMFTLVASGDKRQCPQLVQMMREMLPDVGPNREVLRPQPMLAYTNKTGGNNLKDCIVGRWKEYKWYGCSGRVFRFANGSHIELPCNEVTGAQQRTIAAAFDKQARQWWASVVAEPHSFTKQTFQLGLGGWRASNVEASGAFEISRGKVLITKPANFTAVGGNICIKVNVVTPGRYLVAAMYKSAFIRGLEADFSLTVGSHSQMQSSAAAKKSATLPALRSEEDRKRSYVLGYLDLPRSGSSGSSSSTEVCFKLERLRNTTAAAATQGISTLSTPPAGWYFYLANLRFVLQEGNASRSSLDLGEDLGADEEGVFGSEDAFEDFEDAILALSYTVTDAEESCPQGISYRAEKDRALLFGGVYSACASGCQPRNDEWSQGCNPSSQPNPFRGYAVCHPSQTAAVEQGLSKLPAFADMQDFSPCQLYSYLQGRTLWVMGDSLMRNYYYALRCFMLDFWDHAKGECAPSSNERILRSIYKSADTNITSSMGSRAITDVPRCVHLIGGGRICWVQSVRGEEFATPNPQDPGILQRLQHTVADKDDIFLLNFGRWHYTNCRGLEAEGYRQALKEVGELYQKTRSEFPNWLFKTSTHDHTACREGKRHEVTDQCIPAVEGGYPASLGQRINSIAESILGSYSVPILDTYQPTIAMHEGHILYPPPRSTVRDCLHYCSPGIPEFEMFMMARAFVTNGIKPLGKRDSTSSLQCLPVTEFRPPAGWSYYLDMISRNQSAASPAMAGVHAAIDVQQQQQLLEPELQEQVL</sequence>
<evidence type="ECO:0000256" key="4">
    <source>
        <dbReference type="SAM" id="SignalP"/>
    </source>
</evidence>
<evidence type="ECO:0000256" key="3">
    <source>
        <dbReference type="SAM" id="MobiDB-lite"/>
    </source>
</evidence>
<organism evidence="6 7">
    <name type="scientific">Tetradesmus obliquus</name>
    <name type="common">Green alga</name>
    <name type="synonym">Acutodesmus obliquus</name>
    <dbReference type="NCBI Taxonomy" id="3088"/>
    <lineage>
        <taxon>Eukaryota</taxon>
        <taxon>Viridiplantae</taxon>
        <taxon>Chlorophyta</taxon>
        <taxon>core chlorophytes</taxon>
        <taxon>Chlorophyceae</taxon>
        <taxon>CS clade</taxon>
        <taxon>Sphaeropleales</taxon>
        <taxon>Scenedesmaceae</taxon>
        <taxon>Tetradesmus</taxon>
    </lineage>
</organism>
<evidence type="ECO:0000256" key="1">
    <source>
        <dbReference type="ARBA" id="ARBA00008779"/>
    </source>
</evidence>
<keyword evidence="2" id="KW-0378">Hydrolase</keyword>
<protein>
    <recommendedName>
        <fullName evidence="5">Sulfatase N-terminal domain-containing protein</fullName>
    </recommendedName>
</protein>